<evidence type="ECO:0000313" key="3">
    <source>
        <dbReference type="Proteomes" id="UP001172155"/>
    </source>
</evidence>
<proteinExistence type="predicted"/>
<keyword evidence="1" id="KW-0732">Signal</keyword>
<accession>A0AA40K227</accession>
<gene>
    <name evidence="2" type="ORF">B0T18DRAFT_176028</name>
</gene>
<protein>
    <recommendedName>
        <fullName evidence="4">Secreted protein</fullName>
    </recommendedName>
</protein>
<dbReference type="EMBL" id="JAUKUD010000005">
    <property type="protein sequence ID" value="KAK0743129.1"/>
    <property type="molecule type" value="Genomic_DNA"/>
</dbReference>
<feature type="signal peptide" evidence="1">
    <location>
        <begin position="1"/>
        <end position="20"/>
    </location>
</feature>
<dbReference type="Proteomes" id="UP001172155">
    <property type="component" value="Unassembled WGS sequence"/>
</dbReference>
<comment type="caution">
    <text evidence="2">The sequence shown here is derived from an EMBL/GenBank/DDBJ whole genome shotgun (WGS) entry which is preliminary data.</text>
</comment>
<reference evidence="2" key="1">
    <citation type="submission" date="2023-06" db="EMBL/GenBank/DDBJ databases">
        <title>Genome-scale phylogeny and comparative genomics of the fungal order Sordariales.</title>
        <authorList>
            <consortium name="Lawrence Berkeley National Laboratory"/>
            <person name="Hensen N."/>
            <person name="Bonometti L."/>
            <person name="Westerberg I."/>
            <person name="Brannstrom I.O."/>
            <person name="Guillou S."/>
            <person name="Cros-Aarteil S."/>
            <person name="Calhoun S."/>
            <person name="Haridas S."/>
            <person name="Kuo A."/>
            <person name="Mondo S."/>
            <person name="Pangilinan J."/>
            <person name="Riley R."/>
            <person name="LaButti K."/>
            <person name="Andreopoulos B."/>
            <person name="Lipzen A."/>
            <person name="Chen C."/>
            <person name="Yanf M."/>
            <person name="Daum C."/>
            <person name="Ng V."/>
            <person name="Clum A."/>
            <person name="Steindorff A."/>
            <person name="Ohm R."/>
            <person name="Martin F."/>
            <person name="Silar P."/>
            <person name="Natvig D."/>
            <person name="Lalanne C."/>
            <person name="Gautier V."/>
            <person name="Ament-velasquez S.L."/>
            <person name="Kruys A."/>
            <person name="Hutchinson M.I."/>
            <person name="Powell A.J."/>
            <person name="Barry K."/>
            <person name="Miller A.N."/>
            <person name="Grigoriev I.V."/>
            <person name="Debuchy R."/>
            <person name="Gladieux P."/>
            <person name="Thoren M.H."/>
            <person name="Johannesson H."/>
        </authorList>
    </citation>
    <scope>NUCLEOTIDE SEQUENCE</scope>
    <source>
        <strain evidence="2">SMH3187-1</strain>
    </source>
</reference>
<evidence type="ECO:0000256" key="1">
    <source>
        <dbReference type="SAM" id="SignalP"/>
    </source>
</evidence>
<feature type="chain" id="PRO_5041404958" description="Secreted protein" evidence="1">
    <location>
        <begin position="21"/>
        <end position="90"/>
    </location>
</feature>
<evidence type="ECO:0008006" key="4">
    <source>
        <dbReference type="Google" id="ProtNLM"/>
    </source>
</evidence>
<evidence type="ECO:0000313" key="2">
    <source>
        <dbReference type="EMBL" id="KAK0743129.1"/>
    </source>
</evidence>
<name>A0AA40K227_9PEZI</name>
<dbReference type="AlphaFoldDB" id="A0AA40K227"/>
<organism evidence="2 3">
    <name type="scientific">Schizothecium vesticola</name>
    <dbReference type="NCBI Taxonomy" id="314040"/>
    <lineage>
        <taxon>Eukaryota</taxon>
        <taxon>Fungi</taxon>
        <taxon>Dikarya</taxon>
        <taxon>Ascomycota</taxon>
        <taxon>Pezizomycotina</taxon>
        <taxon>Sordariomycetes</taxon>
        <taxon>Sordariomycetidae</taxon>
        <taxon>Sordariales</taxon>
        <taxon>Schizotheciaceae</taxon>
        <taxon>Schizothecium</taxon>
    </lineage>
</organism>
<sequence>MPAASVIVAYFLLFLRTHHAYFLTSSTRRPARPVCPTQSGVVAHLTTTPETASVVAESLDGFYREVLTRSASRGTFRPKLNTETQERGGE</sequence>
<keyword evidence="3" id="KW-1185">Reference proteome</keyword>